<evidence type="ECO:0000313" key="2">
    <source>
        <dbReference type="EMBL" id="KAK9884920.1"/>
    </source>
</evidence>
<feature type="region of interest" description="Disordered" evidence="1">
    <location>
        <begin position="442"/>
        <end position="472"/>
    </location>
</feature>
<evidence type="ECO:0000313" key="3">
    <source>
        <dbReference type="Proteomes" id="UP001431783"/>
    </source>
</evidence>
<feature type="compositionally biased region" description="Polar residues" evidence="1">
    <location>
        <begin position="210"/>
        <end position="224"/>
    </location>
</feature>
<feature type="compositionally biased region" description="Polar residues" evidence="1">
    <location>
        <begin position="167"/>
        <end position="179"/>
    </location>
</feature>
<dbReference type="AlphaFoldDB" id="A0AAW1UQV5"/>
<gene>
    <name evidence="2" type="ORF">WA026_009157</name>
</gene>
<dbReference type="Proteomes" id="UP001431783">
    <property type="component" value="Unassembled WGS sequence"/>
</dbReference>
<comment type="caution">
    <text evidence="2">The sequence shown here is derived from an EMBL/GenBank/DDBJ whole genome shotgun (WGS) entry which is preliminary data.</text>
</comment>
<feature type="compositionally biased region" description="Low complexity" evidence="1">
    <location>
        <begin position="342"/>
        <end position="352"/>
    </location>
</feature>
<organism evidence="2 3">
    <name type="scientific">Henosepilachna vigintioctopunctata</name>
    <dbReference type="NCBI Taxonomy" id="420089"/>
    <lineage>
        <taxon>Eukaryota</taxon>
        <taxon>Metazoa</taxon>
        <taxon>Ecdysozoa</taxon>
        <taxon>Arthropoda</taxon>
        <taxon>Hexapoda</taxon>
        <taxon>Insecta</taxon>
        <taxon>Pterygota</taxon>
        <taxon>Neoptera</taxon>
        <taxon>Endopterygota</taxon>
        <taxon>Coleoptera</taxon>
        <taxon>Polyphaga</taxon>
        <taxon>Cucujiformia</taxon>
        <taxon>Coccinelloidea</taxon>
        <taxon>Coccinellidae</taxon>
        <taxon>Epilachninae</taxon>
        <taxon>Epilachnini</taxon>
        <taxon>Henosepilachna</taxon>
    </lineage>
</organism>
<feature type="region of interest" description="Disordered" evidence="1">
    <location>
        <begin position="149"/>
        <end position="179"/>
    </location>
</feature>
<dbReference type="EMBL" id="JARQZJ010000094">
    <property type="protein sequence ID" value="KAK9884920.1"/>
    <property type="molecule type" value="Genomic_DNA"/>
</dbReference>
<name>A0AAW1UQV5_9CUCU</name>
<accession>A0AAW1UQV5</accession>
<keyword evidence="3" id="KW-1185">Reference proteome</keyword>
<reference evidence="2 3" key="1">
    <citation type="submission" date="2023-03" db="EMBL/GenBank/DDBJ databases">
        <title>Genome insight into feeding habits of ladybird beetles.</title>
        <authorList>
            <person name="Li H.-S."/>
            <person name="Huang Y.-H."/>
            <person name="Pang H."/>
        </authorList>
    </citation>
    <scope>NUCLEOTIDE SEQUENCE [LARGE SCALE GENOMIC DNA]</scope>
    <source>
        <strain evidence="2">SYSU_2023b</strain>
        <tissue evidence="2">Whole body</tissue>
    </source>
</reference>
<proteinExistence type="predicted"/>
<evidence type="ECO:0000256" key="1">
    <source>
        <dbReference type="SAM" id="MobiDB-lite"/>
    </source>
</evidence>
<protein>
    <submittedName>
        <fullName evidence="2">Uncharacterized protein</fullName>
    </submittedName>
</protein>
<feature type="region of interest" description="Disordered" evidence="1">
    <location>
        <begin position="201"/>
        <end position="224"/>
    </location>
</feature>
<feature type="region of interest" description="Disordered" evidence="1">
    <location>
        <begin position="332"/>
        <end position="375"/>
    </location>
</feature>
<sequence length="653" mass="72556">MSLAICWCWRKRSSDTDLTGVNGHVITRDPEDNIVDSHATSSTLPGVTVSEDNECKKEILLTNPRRSLPDIPLEHNKVDWEPGVDNSSEHYATLEQYENSLKRISLVNNIEARVSTSQHTSVKKVNSSPYESVKYDKLNLHEHPYAQLQPTQSRSQSHDDGNIDEPGTSQRPESCSSNNEHVLDIPAASAVSGGIAASSELPYMTPPIPQTNFSGDSQDSSKGYTSISVREPIANIVVQTVDVQKKRELDPHYSTVSDDSDDVYTTIPDACDGANVESEIYRRRPPGPILNEAGISQCTPRVTNDGNHEIVHEVTSHPLPPTVDSLKHVTHAQIETHSRQASSSSSNGNFGSPKPERRQANSPLPPPPLLTDGSMSTLRDIDDLYAKVQKNKPRTSFEETKSINNKSDSLLSREFPLVYGTNDEMREMVGEHSYETLRKLKSNNNDELEKNNQEEPSYASIKGPDSIASSDPGYEVLRENLNINAKYDQLKNNSNVDNLTEVENSEGILDNKNDARQANFELNTISEYRIGESIYNNENDPGYEAIGNSSDHYEHLDCATMLPNDEGNKLNVGNIEDSNHKQVSCKCIKDILFHETSANTSRVLDKECNNITSISNSLECAQVEKSSEIKRYCKCGHSDNNVDILDEDVIFQV</sequence>